<proteinExistence type="predicted"/>
<name>A0ABT4UPQ1_9BACT</name>
<protein>
    <recommendedName>
        <fullName evidence="3">DUF4105 domain-containing protein</fullName>
    </recommendedName>
</protein>
<dbReference type="EMBL" id="JAQGEF010000046">
    <property type="protein sequence ID" value="MDA3616804.1"/>
    <property type="molecule type" value="Genomic_DNA"/>
</dbReference>
<accession>A0ABT4UPQ1</accession>
<reference evidence="1 2" key="1">
    <citation type="submission" date="2022-12" db="EMBL/GenBank/DDBJ databases">
        <title>Chitinophagaceae gen. sp. nov., a new member of the family Chitinophagaceae, isolated from soil in a chemical factory.</title>
        <authorList>
            <person name="Ke Z."/>
        </authorList>
    </citation>
    <scope>NUCLEOTIDE SEQUENCE [LARGE SCALE GENOMIC DNA]</scope>
    <source>
        <strain evidence="1 2">LY-5</strain>
    </source>
</reference>
<dbReference type="RefSeq" id="WP_407033134.1">
    <property type="nucleotide sequence ID" value="NZ_JAQGEF010000046.1"/>
</dbReference>
<evidence type="ECO:0000313" key="1">
    <source>
        <dbReference type="EMBL" id="MDA3616804.1"/>
    </source>
</evidence>
<evidence type="ECO:0000313" key="2">
    <source>
        <dbReference type="Proteomes" id="UP001210231"/>
    </source>
</evidence>
<keyword evidence="2" id="KW-1185">Reference proteome</keyword>
<dbReference type="Proteomes" id="UP001210231">
    <property type="component" value="Unassembled WGS sequence"/>
</dbReference>
<organism evidence="1 2">
    <name type="scientific">Polluticaenibacter yanchengensis</name>
    <dbReference type="NCBI Taxonomy" id="3014562"/>
    <lineage>
        <taxon>Bacteria</taxon>
        <taxon>Pseudomonadati</taxon>
        <taxon>Bacteroidota</taxon>
        <taxon>Chitinophagia</taxon>
        <taxon>Chitinophagales</taxon>
        <taxon>Chitinophagaceae</taxon>
        <taxon>Polluticaenibacter</taxon>
    </lineage>
</organism>
<comment type="caution">
    <text evidence="1">The sequence shown here is derived from an EMBL/GenBank/DDBJ whole genome shotgun (WGS) entry which is preliminary data.</text>
</comment>
<evidence type="ECO:0008006" key="3">
    <source>
        <dbReference type="Google" id="ProtNLM"/>
    </source>
</evidence>
<sequence length="204" mass="23184">MKYILYFVILIMTNQAIAGDSLYLKVHFLYGSRPKAAYKDTEAKWFGGKLGGHVGIEADSTQILSFVPTGKHHAFAKNKTPKSAFVIHKPQSFYAILGGNGSNVKKAIIYIPISDILKLKMDSISAAYRQESPYDYAIFGMRCGAAAYDILAQLGILPEYSIHKTYKKIFYPKKLRKRLFRLADKNHWFVYTEPGSNTRKWETN</sequence>
<gene>
    <name evidence="1" type="ORF">O3P16_18490</name>
</gene>